<accession>A0A916W2P0</accession>
<dbReference type="GO" id="GO:0016887">
    <property type="term" value="F:ATP hydrolysis activity"/>
    <property type="evidence" value="ECO:0007669"/>
    <property type="project" value="InterPro"/>
</dbReference>
<evidence type="ECO:0000313" key="7">
    <source>
        <dbReference type="EMBL" id="GGA62508.1"/>
    </source>
</evidence>
<dbReference type="Proteomes" id="UP000596977">
    <property type="component" value="Unassembled WGS sequence"/>
</dbReference>
<comment type="caution">
    <text evidence="7">The sequence shown here is derived from an EMBL/GenBank/DDBJ whole genome shotgun (WGS) entry which is preliminary data.</text>
</comment>
<dbReference type="EMBL" id="BMKB01000008">
    <property type="protein sequence ID" value="GGA62508.1"/>
    <property type="molecule type" value="Genomic_DNA"/>
</dbReference>
<dbReference type="SUPFAM" id="SSF52540">
    <property type="entry name" value="P-loop containing nucleoside triphosphate hydrolases"/>
    <property type="match status" value="1"/>
</dbReference>
<dbReference type="GO" id="GO:0043190">
    <property type="term" value="C:ATP-binding cassette (ABC) transporter complex"/>
    <property type="evidence" value="ECO:0007669"/>
    <property type="project" value="InterPro"/>
</dbReference>
<gene>
    <name evidence="7" type="ORF">GCM10011499_36130</name>
</gene>
<dbReference type="GO" id="GO:0005524">
    <property type="term" value="F:ATP binding"/>
    <property type="evidence" value="ECO:0007669"/>
    <property type="project" value="UniProtKB-KW"/>
</dbReference>
<comment type="subcellular location">
    <subcellularLocation>
        <location evidence="1">Cell inner membrane</location>
        <topology evidence="1">Peripheral membrane protein</topology>
    </subcellularLocation>
</comment>
<dbReference type="Gene3D" id="2.40.50.100">
    <property type="match status" value="1"/>
</dbReference>
<dbReference type="PANTHER" id="PTHR42781">
    <property type="entry name" value="SPERMIDINE/PUTRESCINE IMPORT ATP-BINDING PROTEIN POTA"/>
    <property type="match status" value="1"/>
</dbReference>
<protein>
    <submittedName>
        <fullName evidence="7">Spermidine/putrescine ABC transporter ATP-binding protein</fullName>
    </submittedName>
</protein>
<proteinExistence type="inferred from homology"/>
<evidence type="ECO:0000256" key="2">
    <source>
        <dbReference type="ARBA" id="ARBA00005417"/>
    </source>
</evidence>
<dbReference type="AlphaFoldDB" id="A0A916W2P0"/>
<dbReference type="SUPFAM" id="SSF50331">
    <property type="entry name" value="MOP-like"/>
    <property type="match status" value="1"/>
</dbReference>
<dbReference type="PROSITE" id="PS00211">
    <property type="entry name" value="ABC_TRANSPORTER_1"/>
    <property type="match status" value="1"/>
</dbReference>
<dbReference type="InterPro" id="IPR003593">
    <property type="entry name" value="AAA+_ATPase"/>
</dbReference>
<dbReference type="PROSITE" id="PS50893">
    <property type="entry name" value="ABC_TRANSPORTER_2"/>
    <property type="match status" value="1"/>
</dbReference>
<evidence type="ECO:0000259" key="6">
    <source>
        <dbReference type="PROSITE" id="PS50893"/>
    </source>
</evidence>
<keyword evidence="5 7" id="KW-0067">ATP-binding</keyword>
<dbReference type="SMART" id="SM00382">
    <property type="entry name" value="AAA"/>
    <property type="match status" value="1"/>
</dbReference>
<organism evidence="7 8">
    <name type="scientific">Pelagibacterium lentulum</name>
    <dbReference type="NCBI Taxonomy" id="2029865"/>
    <lineage>
        <taxon>Bacteria</taxon>
        <taxon>Pseudomonadati</taxon>
        <taxon>Pseudomonadota</taxon>
        <taxon>Alphaproteobacteria</taxon>
        <taxon>Hyphomicrobiales</taxon>
        <taxon>Devosiaceae</taxon>
        <taxon>Pelagibacterium</taxon>
    </lineage>
</organism>
<dbReference type="InterPro" id="IPR013611">
    <property type="entry name" value="Transp-assoc_OB_typ2"/>
</dbReference>
<dbReference type="PANTHER" id="PTHR42781:SF4">
    <property type="entry name" value="SPERMIDINE_PUTRESCINE IMPORT ATP-BINDING PROTEIN POTA"/>
    <property type="match status" value="1"/>
</dbReference>
<dbReference type="Gene3D" id="3.40.50.300">
    <property type="entry name" value="P-loop containing nucleotide triphosphate hydrolases"/>
    <property type="match status" value="1"/>
</dbReference>
<dbReference type="GO" id="GO:0140359">
    <property type="term" value="F:ABC-type transporter activity"/>
    <property type="evidence" value="ECO:0007669"/>
    <property type="project" value="UniProtKB-ARBA"/>
</dbReference>
<name>A0A916W2P0_9HYPH</name>
<keyword evidence="3" id="KW-0813">Transport</keyword>
<dbReference type="InterPro" id="IPR027417">
    <property type="entry name" value="P-loop_NTPase"/>
</dbReference>
<dbReference type="RefSeq" id="WP_127072252.1">
    <property type="nucleotide sequence ID" value="NZ_BMKB01000008.1"/>
</dbReference>
<dbReference type="FunFam" id="3.40.50.300:FF:000042">
    <property type="entry name" value="Maltose/maltodextrin ABC transporter, ATP-binding protein"/>
    <property type="match status" value="1"/>
</dbReference>
<evidence type="ECO:0000256" key="3">
    <source>
        <dbReference type="ARBA" id="ARBA00022448"/>
    </source>
</evidence>
<dbReference type="OrthoDB" id="9802264at2"/>
<feature type="domain" description="ABC transporter" evidence="6">
    <location>
        <begin position="4"/>
        <end position="238"/>
    </location>
</feature>
<evidence type="ECO:0000313" key="8">
    <source>
        <dbReference type="Proteomes" id="UP000596977"/>
    </source>
</evidence>
<evidence type="ECO:0000256" key="5">
    <source>
        <dbReference type="ARBA" id="ARBA00022840"/>
    </source>
</evidence>
<keyword evidence="8" id="KW-1185">Reference proteome</keyword>
<evidence type="ECO:0000256" key="4">
    <source>
        <dbReference type="ARBA" id="ARBA00022741"/>
    </source>
</evidence>
<dbReference type="Pfam" id="PF08402">
    <property type="entry name" value="TOBE_2"/>
    <property type="match status" value="1"/>
</dbReference>
<evidence type="ECO:0000256" key="1">
    <source>
        <dbReference type="ARBA" id="ARBA00004417"/>
    </source>
</evidence>
<reference evidence="7 8" key="1">
    <citation type="journal article" date="2014" name="Int. J. Syst. Evol. Microbiol.">
        <title>Complete genome sequence of Corynebacterium casei LMG S-19264T (=DSM 44701T), isolated from a smear-ripened cheese.</title>
        <authorList>
            <consortium name="US DOE Joint Genome Institute (JGI-PGF)"/>
            <person name="Walter F."/>
            <person name="Albersmeier A."/>
            <person name="Kalinowski J."/>
            <person name="Ruckert C."/>
        </authorList>
    </citation>
    <scope>NUCLEOTIDE SEQUENCE [LARGE SCALE GENOMIC DNA]</scope>
    <source>
        <strain evidence="7 8">CGMCC 1.15896</strain>
    </source>
</reference>
<dbReference type="InterPro" id="IPR017871">
    <property type="entry name" value="ABC_transporter-like_CS"/>
</dbReference>
<dbReference type="InterPro" id="IPR003439">
    <property type="entry name" value="ABC_transporter-like_ATP-bd"/>
</dbReference>
<dbReference type="InterPro" id="IPR050093">
    <property type="entry name" value="ABC_SmlMolc_Importer"/>
</dbReference>
<dbReference type="Pfam" id="PF00005">
    <property type="entry name" value="ABC_tran"/>
    <property type="match status" value="1"/>
</dbReference>
<comment type="similarity">
    <text evidence="2">Belongs to the ABC transporter superfamily.</text>
</comment>
<sequence length="356" mass="38359">MVSVSLSGVTKHFGGAPVLDDVSLDIREGEFVALLGPSGCGKTTLLRLIAGLERPSGGIIAIGGKAMAGQGTFIEPEDRNLGMVFQAYALWPHMSVKDNVGFGLSVRKVSRPDRARRIQAALDIVGLSGHADRRPHELSGGQRQRVALARCLALEPGLILLDEPLANLDANLRASMQEEFRRVHKKTGTTFVFVTHDQAEAMALADRIAVMDKGRIEQIATPRELYERPLTSMVAGFVGRGAVLPVHIVGHADSGRLRVDIGGRVLEMPGVNGTARGWLSVRPEHVEITQTAANEEQLPAIVEHVTYRGGLYEIGLALGADRKVKLEAHAHEPVSPDCLVGIKLKKGWVLPAPDLH</sequence>
<dbReference type="InterPro" id="IPR008995">
    <property type="entry name" value="Mo/tungstate-bd_C_term_dom"/>
</dbReference>
<keyword evidence="4" id="KW-0547">Nucleotide-binding</keyword>